<feature type="domain" description="DDH" evidence="6">
    <location>
        <begin position="78"/>
        <end position="228"/>
    </location>
</feature>
<keyword evidence="4" id="KW-0378">Hydrolase</keyword>
<accession>A0A1F7U786</accession>
<evidence type="ECO:0000259" key="7">
    <source>
        <dbReference type="Pfam" id="PF02272"/>
    </source>
</evidence>
<dbReference type="PANTHER" id="PTHR30255">
    <property type="entry name" value="SINGLE-STRANDED-DNA-SPECIFIC EXONUCLEASE RECJ"/>
    <property type="match status" value="1"/>
</dbReference>
<proteinExistence type="inferred from homology"/>
<evidence type="ECO:0000259" key="6">
    <source>
        <dbReference type="Pfam" id="PF01368"/>
    </source>
</evidence>
<evidence type="ECO:0000256" key="2">
    <source>
        <dbReference type="ARBA" id="ARBA00019841"/>
    </source>
</evidence>
<evidence type="ECO:0000256" key="4">
    <source>
        <dbReference type="ARBA" id="ARBA00022801"/>
    </source>
</evidence>
<dbReference type="InterPro" id="IPR038763">
    <property type="entry name" value="DHH_sf"/>
</dbReference>
<keyword evidence="5 9" id="KW-0269">Exonuclease</keyword>
<keyword evidence="3" id="KW-0540">Nuclease</keyword>
<dbReference type="GO" id="GO:0006310">
    <property type="term" value="P:DNA recombination"/>
    <property type="evidence" value="ECO:0007669"/>
    <property type="project" value="InterPro"/>
</dbReference>
<dbReference type="InterPro" id="IPR041122">
    <property type="entry name" value="RecJ_OB"/>
</dbReference>
<feature type="domain" description="DHHA1" evidence="7">
    <location>
        <begin position="355"/>
        <end position="445"/>
    </location>
</feature>
<evidence type="ECO:0000313" key="10">
    <source>
        <dbReference type="Proteomes" id="UP000176303"/>
    </source>
</evidence>
<dbReference type="Proteomes" id="UP000176303">
    <property type="component" value="Unassembled WGS sequence"/>
</dbReference>
<reference evidence="9 10" key="1">
    <citation type="journal article" date="2016" name="Nat. Commun.">
        <title>Thousands of microbial genomes shed light on interconnected biogeochemical processes in an aquifer system.</title>
        <authorList>
            <person name="Anantharaman K."/>
            <person name="Brown C.T."/>
            <person name="Hug L.A."/>
            <person name="Sharon I."/>
            <person name="Castelle C.J."/>
            <person name="Probst A.J."/>
            <person name="Thomas B.C."/>
            <person name="Singh A."/>
            <person name="Wilkins M.J."/>
            <person name="Karaoz U."/>
            <person name="Brodie E.L."/>
            <person name="Williams K.H."/>
            <person name="Hubbard S.S."/>
            <person name="Banfield J.F."/>
        </authorList>
    </citation>
    <scope>NUCLEOTIDE SEQUENCE [LARGE SCALE GENOMIC DNA]</scope>
</reference>
<dbReference type="InterPro" id="IPR004610">
    <property type="entry name" value="RecJ"/>
</dbReference>
<dbReference type="Pfam" id="PF01368">
    <property type="entry name" value="DHH"/>
    <property type="match status" value="1"/>
</dbReference>
<comment type="similarity">
    <text evidence="1">Belongs to the RecJ family.</text>
</comment>
<dbReference type="AlphaFoldDB" id="A0A1F7U786"/>
<evidence type="ECO:0000313" key="9">
    <source>
        <dbReference type="EMBL" id="OGL73614.1"/>
    </source>
</evidence>
<gene>
    <name evidence="9" type="ORF">A3D72_00090</name>
</gene>
<dbReference type="STRING" id="1802391.A3D72_00090"/>
<organism evidence="9 10">
    <name type="scientific">Candidatus Uhrbacteria bacterium RIFCSPHIGHO2_02_FULL_57_19</name>
    <dbReference type="NCBI Taxonomy" id="1802391"/>
    <lineage>
        <taxon>Bacteria</taxon>
        <taxon>Candidatus Uhriibacteriota</taxon>
    </lineage>
</organism>
<dbReference type="SUPFAM" id="SSF64182">
    <property type="entry name" value="DHH phosphoesterases"/>
    <property type="match status" value="1"/>
</dbReference>
<name>A0A1F7U786_9BACT</name>
<dbReference type="Pfam" id="PF17768">
    <property type="entry name" value="RecJ_OB"/>
    <property type="match status" value="1"/>
</dbReference>
<feature type="domain" description="RecJ OB" evidence="8">
    <location>
        <begin position="461"/>
        <end position="567"/>
    </location>
</feature>
<protein>
    <recommendedName>
        <fullName evidence="2">Single-stranded-DNA-specific exonuclease RecJ</fullName>
    </recommendedName>
</protein>
<dbReference type="EMBL" id="MGDZ01000026">
    <property type="protein sequence ID" value="OGL73614.1"/>
    <property type="molecule type" value="Genomic_DNA"/>
</dbReference>
<dbReference type="InterPro" id="IPR051673">
    <property type="entry name" value="SSDNA_exonuclease_RecJ"/>
</dbReference>
<dbReference type="GO" id="GO:0008409">
    <property type="term" value="F:5'-3' exonuclease activity"/>
    <property type="evidence" value="ECO:0007669"/>
    <property type="project" value="InterPro"/>
</dbReference>
<dbReference type="PANTHER" id="PTHR30255:SF2">
    <property type="entry name" value="SINGLE-STRANDED-DNA-SPECIFIC EXONUCLEASE RECJ"/>
    <property type="match status" value="1"/>
</dbReference>
<evidence type="ECO:0000256" key="3">
    <source>
        <dbReference type="ARBA" id="ARBA00022722"/>
    </source>
</evidence>
<evidence type="ECO:0000259" key="8">
    <source>
        <dbReference type="Pfam" id="PF17768"/>
    </source>
</evidence>
<dbReference type="InterPro" id="IPR003156">
    <property type="entry name" value="DHHA1_dom"/>
</dbReference>
<dbReference type="Pfam" id="PF02272">
    <property type="entry name" value="DHHA1"/>
    <property type="match status" value="1"/>
</dbReference>
<dbReference type="NCBIfam" id="TIGR00644">
    <property type="entry name" value="recJ"/>
    <property type="match status" value="1"/>
</dbReference>
<dbReference type="Gene3D" id="3.90.1640.30">
    <property type="match status" value="1"/>
</dbReference>
<evidence type="ECO:0000256" key="5">
    <source>
        <dbReference type="ARBA" id="ARBA00022839"/>
    </source>
</evidence>
<evidence type="ECO:0000256" key="1">
    <source>
        <dbReference type="ARBA" id="ARBA00005915"/>
    </source>
</evidence>
<dbReference type="Gene3D" id="2.40.50.460">
    <property type="match status" value="1"/>
</dbReference>
<comment type="caution">
    <text evidence="9">The sequence shown here is derived from an EMBL/GenBank/DDBJ whole genome shotgun (WGS) entry which is preliminary data.</text>
</comment>
<dbReference type="InterPro" id="IPR001667">
    <property type="entry name" value="DDH_dom"/>
</dbReference>
<dbReference type="GO" id="GO:0006281">
    <property type="term" value="P:DNA repair"/>
    <property type="evidence" value="ECO:0007669"/>
    <property type="project" value="InterPro"/>
</dbReference>
<sequence length="573" mass="62923">MNRRWLVASPVTNEERSRFPELPPLLLQLLWNRGLTTQEAIDEFLNPDYAADLHDPFLFKDMERAVERLRSAIESKEKIVIHGDYDADGVCASVILWTTLRALGAKVDVFLPHRETDGYGLNERTVEHLAGEGAKIIVTCDCGISNVKEIAKGNGLGIDTIITDHHTIPSELPRAHAILHPLITGETYPWKGLSGGGVAFKLAQALIRRLGKDLDSGFEKWLLDLVAISSVADMVPLQGETRTIVKYGLIVLNKTRRVGLKALIDLAAGVSSRNSNRQLDTFSIGFQIAPRINAAGRMSHANTAFKLLTTDDRDEAKRLAEELGENNTARQGETGRIVEEARAKILAAKHDQGPAIVVAGRGWPLGLVGLVAGKLADQFYRPTVVLADRDGEFTGSARSIPEFDIMAAFRTMPELLAKFGGHPQAAGMTIEASKLEKFKTRFRACADEALRGIELVPSITIDTETSIDEITWELYETLSKLEPFGMGNPEPKYLARGLRVESADPVGADGKHLRLRASGGKGPRKMIGFNCGEWCQRLVPGDRIDAVFTVGVNEWNGNRELELKLVDLKKSDA</sequence>
<dbReference type="GO" id="GO:0003676">
    <property type="term" value="F:nucleic acid binding"/>
    <property type="evidence" value="ECO:0007669"/>
    <property type="project" value="InterPro"/>
</dbReference>